<proteinExistence type="inferred from homology"/>
<dbReference type="GO" id="GO:0006412">
    <property type="term" value="P:translation"/>
    <property type="evidence" value="ECO:0007669"/>
    <property type="project" value="InterPro"/>
</dbReference>
<dbReference type="GO" id="GO:0003735">
    <property type="term" value="F:structural constituent of ribosome"/>
    <property type="evidence" value="ECO:0007669"/>
    <property type="project" value="InterPro"/>
</dbReference>
<feature type="compositionally biased region" description="Low complexity" evidence="2">
    <location>
        <begin position="98"/>
        <end position="110"/>
    </location>
</feature>
<gene>
    <name evidence="3" type="ORF">EG327_000300</name>
</gene>
<dbReference type="GO" id="GO:0070181">
    <property type="term" value="F:small ribosomal subunit rRNA binding"/>
    <property type="evidence" value="ECO:0007669"/>
    <property type="project" value="TreeGrafter"/>
</dbReference>
<dbReference type="Gene3D" id="3.30.70.60">
    <property type="match status" value="1"/>
</dbReference>
<dbReference type="SUPFAM" id="SSF54995">
    <property type="entry name" value="Ribosomal protein S6"/>
    <property type="match status" value="1"/>
</dbReference>
<comment type="caution">
    <text evidence="3">The sequence shown here is derived from an EMBL/GenBank/DDBJ whole genome shotgun (WGS) entry which is preliminary data.</text>
</comment>
<evidence type="ECO:0000313" key="4">
    <source>
        <dbReference type="Proteomes" id="UP000490939"/>
    </source>
</evidence>
<evidence type="ECO:0008006" key="5">
    <source>
        <dbReference type="Google" id="ProtNLM"/>
    </source>
</evidence>
<protein>
    <recommendedName>
        <fullName evidence="5">Ribosomal protein S6</fullName>
    </recommendedName>
</protein>
<dbReference type="PANTHER" id="PTHR21011">
    <property type="entry name" value="MITOCHONDRIAL 28S RIBOSOMAL PROTEIN S6"/>
    <property type="match status" value="1"/>
</dbReference>
<dbReference type="PANTHER" id="PTHR21011:SF1">
    <property type="entry name" value="SMALL RIBOSOMAL SUBUNIT PROTEIN BS6M"/>
    <property type="match status" value="1"/>
</dbReference>
<feature type="region of interest" description="Disordered" evidence="2">
    <location>
        <begin position="89"/>
        <end position="111"/>
    </location>
</feature>
<dbReference type="EMBL" id="WNWR01001047">
    <property type="protein sequence ID" value="KAE9965871.1"/>
    <property type="molecule type" value="Genomic_DNA"/>
</dbReference>
<dbReference type="CDD" id="cd15465">
    <property type="entry name" value="bS6_mito"/>
    <property type="match status" value="1"/>
</dbReference>
<dbReference type="Proteomes" id="UP000490939">
    <property type="component" value="Unassembled WGS sequence"/>
</dbReference>
<evidence type="ECO:0000256" key="2">
    <source>
        <dbReference type="SAM" id="MobiDB-lite"/>
    </source>
</evidence>
<evidence type="ECO:0000256" key="1">
    <source>
        <dbReference type="ARBA" id="ARBA00009512"/>
    </source>
</evidence>
<feature type="region of interest" description="Disordered" evidence="2">
    <location>
        <begin position="201"/>
        <end position="221"/>
    </location>
</feature>
<dbReference type="InterPro" id="IPR035980">
    <property type="entry name" value="Ribosomal_bS6_sf"/>
</dbReference>
<dbReference type="GO" id="GO:0005763">
    <property type="term" value="C:mitochondrial small ribosomal subunit"/>
    <property type="evidence" value="ECO:0007669"/>
    <property type="project" value="TreeGrafter"/>
</dbReference>
<keyword evidence="4" id="KW-1185">Reference proteome</keyword>
<sequence length="221" mass="24347">MAIYFVNAISNATTTTIASTYNMLYELIATVRPRSIAEVKEYILPSTLPPFPHIDGYDSIARTAGKLILNNGGIIRGFTNWGVSALPRPIPNRSAPTSNQSINSKSSSHSAVQSNKHTIGHYFIMRFDSSARAQHLLRKTWNADPRLLRFSVVKMADKFEDICDIGGKAEEWVDISGNEGHILEEEEMKAKERDEVMGSFVDDVLGGTGPGKTSGTTSYTY</sequence>
<comment type="similarity">
    <text evidence="1">Belongs to the bacterial ribosomal protein bS6 family.</text>
</comment>
<dbReference type="InterPro" id="IPR000529">
    <property type="entry name" value="Ribosomal_bS6"/>
</dbReference>
<dbReference type="InterPro" id="IPR014717">
    <property type="entry name" value="Transl_elong_EF1B/ribsomal_bS6"/>
</dbReference>
<dbReference type="Pfam" id="PF01250">
    <property type="entry name" value="Ribosomal_S6"/>
    <property type="match status" value="1"/>
</dbReference>
<evidence type="ECO:0000313" key="3">
    <source>
        <dbReference type="EMBL" id="KAE9965871.1"/>
    </source>
</evidence>
<name>A0A8H3UA98_VENIN</name>
<reference evidence="3 4" key="1">
    <citation type="submission" date="2019-07" db="EMBL/GenBank/DDBJ databases">
        <title>Venturia inaequalis Genome Resource.</title>
        <authorList>
            <person name="Lichtner F.J."/>
        </authorList>
    </citation>
    <scope>NUCLEOTIDE SEQUENCE [LARGE SCALE GENOMIC DNA]</scope>
    <source>
        <strain evidence="3 4">DMI_063113</strain>
    </source>
</reference>
<accession>A0A8H3UA98</accession>
<organism evidence="3 4">
    <name type="scientific">Venturia inaequalis</name>
    <name type="common">Apple scab fungus</name>
    <dbReference type="NCBI Taxonomy" id="5025"/>
    <lineage>
        <taxon>Eukaryota</taxon>
        <taxon>Fungi</taxon>
        <taxon>Dikarya</taxon>
        <taxon>Ascomycota</taxon>
        <taxon>Pezizomycotina</taxon>
        <taxon>Dothideomycetes</taxon>
        <taxon>Pleosporomycetidae</taxon>
        <taxon>Venturiales</taxon>
        <taxon>Venturiaceae</taxon>
        <taxon>Venturia</taxon>
    </lineage>
</organism>
<dbReference type="AlphaFoldDB" id="A0A8H3UA98"/>